<dbReference type="Proteomes" id="UP001140087">
    <property type="component" value="Unassembled WGS sequence"/>
</dbReference>
<sequence length="861" mass="89267">MSSLHIRLVAWNAGADPTRTKVTAVAAFGGGVACGHADGTIWLYRLARAAVDGPGDGKGEPELYPQCMLAGHRAGIALLRLAEISVPTADGREDALISVSADGDVAVWGTADGRCVARVQSPLAGIRPTAMCLQPAGFQQSAAEDQLFIAGEGRVAYVLSYPSLELAHEWLLPHPEWITALAVRRRRDHFRSELITCATDGVVRIWSFDDCGPVQHEARSRAASPGPDGAGDGADAAGSAAFSLESQFAALGAESAIRMLVVNPFNDDEFLAVSPKTVRLFASRSSELHELLRWRPQRSTDSSFTGGGFLAKSDIVFWDAVGTIYSVCTLFSVEGGSAGMHMARPQHDIGGRVHVAAGLTAVLPGSVLAGAAGAASVLATYASSADKQTLSLVVPVPLSSVSGSANRPHTSPEDATAGPRNWLGRTALFSMGPLWRTWLQDVALHSEVTSVHALGDGRVAIGRADGAIHVAPPEDLIGGLFDLPSVGSSSGATRAVLAGHTGAVTALLEWCPLGPGLQPPREQLGLGGPEHAAEAAGCGSLLVSAGRDLTLRIWAAGSGECLCALPTQSAPVVALHAVGPDGGGAQGSLVLAVGSGNSATLVSVGSFERIGVAAPHHARPAALSLLGGSGALELRYADGARRQIAAGYPAAGSGQREWSIDLDAPAACGGDGRWLEVGLLGGHRRGAAAALAADVDVTRLHAVVSRTVGDGVSAEEMQRLLEQPDGQPLRAARELLARLCSWGISAELDAMKTADFGMQQRPRNVCLALANRVPGASTVSFPSHAAASASWCVSSLLNAQRTLAILVLAQHILQGRVCGKMPPSPRVRQTCKESGIFVRHARLIVRQRATTLPHPCFPPSM</sequence>
<evidence type="ECO:0000313" key="2">
    <source>
        <dbReference type="Proteomes" id="UP001140087"/>
    </source>
</evidence>
<dbReference type="EMBL" id="JANBUN010000508">
    <property type="protein sequence ID" value="KAJ2803219.1"/>
    <property type="molecule type" value="Genomic_DNA"/>
</dbReference>
<comment type="caution">
    <text evidence="1">The sequence shown here is derived from an EMBL/GenBank/DDBJ whole genome shotgun (WGS) entry which is preliminary data.</text>
</comment>
<reference evidence="1" key="1">
    <citation type="submission" date="2022-07" db="EMBL/GenBank/DDBJ databases">
        <title>Phylogenomic reconstructions and comparative analyses of Kickxellomycotina fungi.</title>
        <authorList>
            <person name="Reynolds N.K."/>
            <person name="Stajich J.E."/>
            <person name="Barry K."/>
            <person name="Grigoriev I.V."/>
            <person name="Crous P."/>
            <person name="Smith M.E."/>
        </authorList>
    </citation>
    <scope>NUCLEOTIDE SEQUENCE</scope>
    <source>
        <strain evidence="1">BCRC 34780</strain>
    </source>
</reference>
<organism evidence="1 2">
    <name type="scientific">Coemansia helicoidea</name>
    <dbReference type="NCBI Taxonomy" id="1286919"/>
    <lineage>
        <taxon>Eukaryota</taxon>
        <taxon>Fungi</taxon>
        <taxon>Fungi incertae sedis</taxon>
        <taxon>Zoopagomycota</taxon>
        <taxon>Kickxellomycotina</taxon>
        <taxon>Kickxellomycetes</taxon>
        <taxon>Kickxellales</taxon>
        <taxon>Kickxellaceae</taxon>
        <taxon>Coemansia</taxon>
    </lineage>
</organism>
<keyword evidence="2" id="KW-1185">Reference proteome</keyword>
<name>A0ACC1L9L7_9FUNG</name>
<proteinExistence type="predicted"/>
<protein>
    <submittedName>
        <fullName evidence="1">Uncharacterized protein</fullName>
    </submittedName>
</protein>
<accession>A0ACC1L9L7</accession>
<gene>
    <name evidence="1" type="ORF">H4R21_002118</name>
</gene>
<evidence type="ECO:0000313" key="1">
    <source>
        <dbReference type="EMBL" id="KAJ2803219.1"/>
    </source>
</evidence>